<keyword evidence="1" id="KW-0812">Transmembrane</keyword>
<evidence type="ECO:0000313" key="3">
    <source>
        <dbReference type="Proteomes" id="UP000229782"/>
    </source>
</evidence>
<organism evidence="2 3">
    <name type="scientific">Candidatus Magasanikbacteria bacterium CG11_big_fil_rev_8_21_14_0_20_43_7</name>
    <dbReference type="NCBI Taxonomy" id="1974654"/>
    <lineage>
        <taxon>Bacteria</taxon>
        <taxon>Candidatus Magasanikiibacteriota</taxon>
    </lineage>
</organism>
<gene>
    <name evidence="2" type="ORF">COV60_00585</name>
</gene>
<dbReference type="EMBL" id="PCWM01000012">
    <property type="protein sequence ID" value="PIR03394.1"/>
    <property type="molecule type" value="Genomic_DNA"/>
</dbReference>
<reference evidence="2 3" key="1">
    <citation type="submission" date="2017-09" db="EMBL/GenBank/DDBJ databases">
        <title>Depth-based differentiation of microbial function through sediment-hosted aquifers and enrichment of novel symbionts in the deep terrestrial subsurface.</title>
        <authorList>
            <person name="Probst A.J."/>
            <person name="Ladd B."/>
            <person name="Jarett J.K."/>
            <person name="Geller-Mcgrath D.E."/>
            <person name="Sieber C.M."/>
            <person name="Emerson J.B."/>
            <person name="Anantharaman K."/>
            <person name="Thomas B.C."/>
            <person name="Malmstrom R."/>
            <person name="Stieglmeier M."/>
            <person name="Klingl A."/>
            <person name="Woyke T."/>
            <person name="Ryan C.M."/>
            <person name="Banfield J.F."/>
        </authorList>
    </citation>
    <scope>NUCLEOTIDE SEQUENCE [LARGE SCALE GENOMIC DNA]</scope>
    <source>
        <strain evidence="2">CG11_big_fil_rev_8_21_14_0_20_43_7</strain>
    </source>
</reference>
<dbReference type="AlphaFoldDB" id="A0A2H0N3B6"/>
<feature type="transmembrane region" description="Helical" evidence="1">
    <location>
        <begin position="38"/>
        <end position="61"/>
    </location>
</feature>
<dbReference type="Proteomes" id="UP000229782">
    <property type="component" value="Unassembled WGS sequence"/>
</dbReference>
<evidence type="ECO:0000256" key="1">
    <source>
        <dbReference type="SAM" id="Phobius"/>
    </source>
</evidence>
<accession>A0A2H0N3B6</accession>
<proteinExistence type="predicted"/>
<comment type="caution">
    <text evidence="2">The sequence shown here is derived from an EMBL/GenBank/DDBJ whole genome shotgun (WGS) entry which is preliminary data.</text>
</comment>
<protein>
    <submittedName>
        <fullName evidence="2">Uncharacterized protein</fullName>
    </submittedName>
</protein>
<name>A0A2H0N3B6_9BACT</name>
<keyword evidence="1" id="KW-1133">Transmembrane helix</keyword>
<evidence type="ECO:0000313" key="2">
    <source>
        <dbReference type="EMBL" id="PIR03394.1"/>
    </source>
</evidence>
<keyword evidence="1" id="KW-0472">Membrane</keyword>
<feature type="transmembrane region" description="Helical" evidence="1">
    <location>
        <begin position="82"/>
        <end position="98"/>
    </location>
</feature>
<feature type="transmembrane region" description="Helical" evidence="1">
    <location>
        <begin position="104"/>
        <end position="122"/>
    </location>
</feature>
<sequence length="129" mass="14424">MTIKQFLLIIGGATLLCWGAWGVVLWNIDPFQASILNMAFFYISFFLALTGTIATACYGWYHFFGDVQIPVFRYVKKSTKQGVSIAGIITVLLYLQGIGALTVWTGIFILLVIALFVSLLFSKKQSYHI</sequence>